<evidence type="ECO:0000256" key="6">
    <source>
        <dbReference type="ARBA" id="ARBA00022723"/>
    </source>
</evidence>
<dbReference type="GO" id="GO:0051537">
    <property type="term" value="F:2 iron, 2 sulfur cluster binding"/>
    <property type="evidence" value="ECO:0007669"/>
    <property type="project" value="UniProtKB-KW"/>
</dbReference>
<dbReference type="GO" id="GO:0022900">
    <property type="term" value="P:electron transport chain"/>
    <property type="evidence" value="ECO:0007669"/>
    <property type="project" value="InterPro"/>
</dbReference>
<keyword evidence="14" id="KW-1185">Reference proteome</keyword>
<organism evidence="13 14">
    <name type="scientific">Camellia sinensis</name>
    <name type="common">Tea plant</name>
    <name type="synonym">Thea sinensis</name>
    <dbReference type="NCBI Taxonomy" id="4442"/>
    <lineage>
        <taxon>Eukaryota</taxon>
        <taxon>Viridiplantae</taxon>
        <taxon>Streptophyta</taxon>
        <taxon>Embryophyta</taxon>
        <taxon>Tracheophyta</taxon>
        <taxon>Spermatophyta</taxon>
        <taxon>Magnoliopsida</taxon>
        <taxon>eudicotyledons</taxon>
        <taxon>Gunneridae</taxon>
        <taxon>Pentapetalae</taxon>
        <taxon>asterids</taxon>
        <taxon>Ericales</taxon>
        <taxon>Theaceae</taxon>
        <taxon>Camellia</taxon>
    </lineage>
</organism>
<dbReference type="PANTHER" id="PTHR43112:SF30">
    <property type="entry name" value="FERREDOXIN-3, CHLOROPLASTIC"/>
    <property type="match status" value="1"/>
</dbReference>
<keyword evidence="4 10" id="KW-0813">Transport</keyword>
<feature type="region of interest" description="Disordered" evidence="11">
    <location>
        <begin position="206"/>
        <end position="225"/>
    </location>
</feature>
<evidence type="ECO:0000256" key="10">
    <source>
        <dbReference type="RuleBase" id="RU364001"/>
    </source>
</evidence>
<evidence type="ECO:0000259" key="12">
    <source>
        <dbReference type="PROSITE" id="PS51085"/>
    </source>
</evidence>
<keyword evidence="5 10" id="KW-0001">2Fe-2S</keyword>
<feature type="domain" description="2Fe-2S ferredoxin-type" evidence="12">
    <location>
        <begin position="91"/>
        <end position="177"/>
    </location>
</feature>
<dbReference type="Proteomes" id="UP000593564">
    <property type="component" value="Unassembled WGS sequence"/>
</dbReference>
<keyword evidence="9 10" id="KW-0411">Iron-sulfur</keyword>
<dbReference type="SUPFAM" id="SSF54292">
    <property type="entry name" value="2Fe-2S ferredoxin-like"/>
    <property type="match status" value="1"/>
</dbReference>
<dbReference type="InterPro" id="IPR010241">
    <property type="entry name" value="Fd_pln"/>
</dbReference>
<dbReference type="InterPro" id="IPR036010">
    <property type="entry name" value="2Fe-2S_ferredoxin-like_sf"/>
</dbReference>
<dbReference type="CDD" id="cd00207">
    <property type="entry name" value="fer2"/>
    <property type="match status" value="1"/>
</dbReference>
<dbReference type="GO" id="GO:0009055">
    <property type="term" value="F:electron transfer activity"/>
    <property type="evidence" value="ECO:0007669"/>
    <property type="project" value="InterPro"/>
</dbReference>
<evidence type="ECO:0000256" key="7">
    <source>
        <dbReference type="ARBA" id="ARBA00022982"/>
    </source>
</evidence>
<name>A0A7J7FT26_CAMSI</name>
<evidence type="ECO:0000313" key="14">
    <source>
        <dbReference type="Proteomes" id="UP000593564"/>
    </source>
</evidence>
<dbReference type="NCBIfam" id="TIGR02008">
    <property type="entry name" value="fdx_plant"/>
    <property type="match status" value="1"/>
</dbReference>
<dbReference type="EMBL" id="JACBKZ010000015">
    <property type="protein sequence ID" value="KAF5931161.1"/>
    <property type="molecule type" value="Genomic_DNA"/>
</dbReference>
<dbReference type="InterPro" id="IPR012675">
    <property type="entry name" value="Beta-grasp_dom_sf"/>
</dbReference>
<keyword evidence="7 10" id="KW-0249">Electron transport</keyword>
<keyword evidence="8 10" id="KW-0408">Iron</keyword>
<evidence type="ECO:0000256" key="3">
    <source>
        <dbReference type="ARBA" id="ARBA00007874"/>
    </source>
</evidence>
<feature type="compositionally biased region" description="Low complexity" evidence="11">
    <location>
        <begin position="208"/>
        <end position="225"/>
    </location>
</feature>
<comment type="cofactor">
    <cofactor evidence="10">
        <name>[2Fe-2S] cluster</name>
        <dbReference type="ChEBI" id="CHEBI:190135"/>
    </cofactor>
    <text evidence="10">Binds 1 [2Fe-2S] cluster.</text>
</comment>
<dbReference type="PROSITE" id="PS51085">
    <property type="entry name" value="2FE2S_FER_2"/>
    <property type="match status" value="1"/>
</dbReference>
<evidence type="ECO:0000256" key="5">
    <source>
        <dbReference type="ARBA" id="ARBA00022714"/>
    </source>
</evidence>
<proteinExistence type="inferred from homology"/>
<evidence type="ECO:0000256" key="9">
    <source>
        <dbReference type="ARBA" id="ARBA00023014"/>
    </source>
</evidence>
<dbReference type="InterPro" id="IPR006058">
    <property type="entry name" value="2Fe2S_fd_BS"/>
</dbReference>
<keyword evidence="10" id="KW-0934">Plastid</keyword>
<dbReference type="PANTHER" id="PTHR43112">
    <property type="entry name" value="FERREDOXIN"/>
    <property type="match status" value="1"/>
</dbReference>
<comment type="subcellular location">
    <subcellularLocation>
        <location evidence="2 10">Plastid</location>
        <location evidence="2 10">Chloroplast</location>
    </subcellularLocation>
</comment>
<comment type="caution">
    <text evidence="13">The sequence shown here is derived from an EMBL/GenBank/DDBJ whole genome shotgun (WGS) entry which is preliminary data.</text>
</comment>
<evidence type="ECO:0000256" key="4">
    <source>
        <dbReference type="ARBA" id="ARBA00022448"/>
    </source>
</evidence>
<evidence type="ECO:0000256" key="2">
    <source>
        <dbReference type="ARBA" id="ARBA00004229"/>
    </source>
</evidence>
<gene>
    <name evidence="13" type="ORF">HYC85_032034</name>
</gene>
<dbReference type="GO" id="GO:0046872">
    <property type="term" value="F:metal ion binding"/>
    <property type="evidence" value="ECO:0007669"/>
    <property type="project" value="UniProtKB-KW"/>
</dbReference>
<comment type="function">
    <text evidence="1 10">Ferredoxins are iron-sulfur proteins that transfer electrons in a wide variety of metabolic reactions.</text>
</comment>
<dbReference type="Pfam" id="PF00111">
    <property type="entry name" value="Fer2"/>
    <property type="match status" value="1"/>
</dbReference>
<evidence type="ECO:0000313" key="13">
    <source>
        <dbReference type="EMBL" id="KAF5931161.1"/>
    </source>
</evidence>
<keyword evidence="6 10" id="KW-0479">Metal-binding</keyword>
<accession>A0A7J7FT26</accession>
<comment type="similarity">
    <text evidence="3 10">Belongs to the 2Fe2S plant-type ferredoxin family.</text>
</comment>
<keyword evidence="10" id="KW-0150">Chloroplast</keyword>
<protein>
    <recommendedName>
        <fullName evidence="10">Ferredoxin</fullName>
    </recommendedName>
</protein>
<reference evidence="13 14" key="2">
    <citation type="submission" date="2020-07" db="EMBL/GenBank/DDBJ databases">
        <title>Genome assembly of wild tea tree DASZ reveals pedigree and selection history of tea varieties.</title>
        <authorList>
            <person name="Zhang W."/>
        </authorList>
    </citation>
    <scope>NUCLEOTIDE SEQUENCE [LARGE SCALE GENOMIC DNA]</scope>
    <source>
        <strain evidence="14">cv. G240</strain>
        <tissue evidence="13">Leaf</tissue>
    </source>
</reference>
<sequence length="225" mass="24652">MEPRLKSREPHACLFSQCSNSYCPGVTKRMENMSTAILPSHCMFRSAPQTRSTTNAFIKSTKTSLVSVKSVSNAFGLKSSSGFRASAMAVYKVKLVGPEGEEHEFEAPDDAYILDSAENAGVELPYSCRAGACSTCAGQLASGTVDQCPNVRAKEGCPHYLRRRKVLDLKIWAQKVWVQSLHVRCKKWAKLCCRKAGKPQPTHLQYVSSSSSSLSSSTTTTKKFV</sequence>
<evidence type="ECO:0000256" key="8">
    <source>
        <dbReference type="ARBA" id="ARBA00023004"/>
    </source>
</evidence>
<dbReference type="AlphaFoldDB" id="A0A7J7FT26"/>
<evidence type="ECO:0000256" key="1">
    <source>
        <dbReference type="ARBA" id="ARBA00003532"/>
    </source>
</evidence>
<dbReference type="PROSITE" id="PS00197">
    <property type="entry name" value="2FE2S_FER_1"/>
    <property type="match status" value="1"/>
</dbReference>
<evidence type="ECO:0000256" key="11">
    <source>
        <dbReference type="SAM" id="MobiDB-lite"/>
    </source>
</evidence>
<reference evidence="14" key="1">
    <citation type="journal article" date="2020" name="Nat. Commun.">
        <title>Genome assembly of wild tea tree DASZ reveals pedigree and selection history of tea varieties.</title>
        <authorList>
            <person name="Zhang W."/>
            <person name="Zhang Y."/>
            <person name="Qiu H."/>
            <person name="Guo Y."/>
            <person name="Wan H."/>
            <person name="Zhang X."/>
            <person name="Scossa F."/>
            <person name="Alseekh S."/>
            <person name="Zhang Q."/>
            <person name="Wang P."/>
            <person name="Xu L."/>
            <person name="Schmidt M.H."/>
            <person name="Jia X."/>
            <person name="Li D."/>
            <person name="Zhu A."/>
            <person name="Guo F."/>
            <person name="Chen W."/>
            <person name="Ni D."/>
            <person name="Usadel B."/>
            <person name="Fernie A.R."/>
            <person name="Wen W."/>
        </authorList>
    </citation>
    <scope>NUCLEOTIDE SEQUENCE [LARGE SCALE GENOMIC DNA]</scope>
    <source>
        <strain evidence="14">cv. G240</strain>
    </source>
</reference>
<dbReference type="GO" id="GO:0009507">
    <property type="term" value="C:chloroplast"/>
    <property type="evidence" value="ECO:0007669"/>
    <property type="project" value="UniProtKB-SubCell"/>
</dbReference>
<dbReference type="Gene3D" id="3.10.20.30">
    <property type="match status" value="1"/>
</dbReference>
<dbReference type="InterPro" id="IPR001041">
    <property type="entry name" value="2Fe-2S_ferredoxin-type"/>
</dbReference>
<dbReference type="GO" id="GO:0006124">
    <property type="term" value="P:ferredoxin metabolic process"/>
    <property type="evidence" value="ECO:0007669"/>
    <property type="project" value="UniProtKB-ARBA"/>
</dbReference>